<dbReference type="OrthoDB" id="47375at2759"/>
<keyword evidence="3" id="KW-1185">Reference proteome</keyword>
<gene>
    <name evidence="2" type="ORF">PAXINDRAFT_78473</name>
</gene>
<name>A0A0C9TGK9_PAXIN</name>
<evidence type="ECO:0000313" key="3">
    <source>
        <dbReference type="Proteomes" id="UP000053647"/>
    </source>
</evidence>
<organism evidence="2 3">
    <name type="scientific">Paxillus involutus ATCC 200175</name>
    <dbReference type="NCBI Taxonomy" id="664439"/>
    <lineage>
        <taxon>Eukaryota</taxon>
        <taxon>Fungi</taxon>
        <taxon>Dikarya</taxon>
        <taxon>Basidiomycota</taxon>
        <taxon>Agaricomycotina</taxon>
        <taxon>Agaricomycetes</taxon>
        <taxon>Agaricomycetidae</taxon>
        <taxon>Boletales</taxon>
        <taxon>Paxilineae</taxon>
        <taxon>Paxillaceae</taxon>
        <taxon>Paxillus</taxon>
    </lineage>
</organism>
<dbReference type="AlphaFoldDB" id="A0A0C9TGK9"/>
<evidence type="ECO:0008006" key="4">
    <source>
        <dbReference type="Google" id="ProtNLM"/>
    </source>
</evidence>
<proteinExistence type="predicted"/>
<sequence length="329" mass="36496">MPDHPRGPLGSTSAHLYVISLPQRQDRRQQMEHLRAIQGLTWTVVDAVPANASSVNRILDWVAVERAQRAEHTKTGSANSTFRWPPEIDAFAVAQAPLTPLGSDSWVQTVPPSAKLNLKSSKSQPASSTTRPNLTCATEDHSTPALTNSTPEWMRLSPAKIACWHSHVSAVHHFVDRADAQMDDVAFILEDDIDMEKDIAARLSDIWGVLPPGWDTVFLGHCWSNESFYPALASLTYTNLYPSFAPKCTHAYALSLPGARRLLQHLRYPPFAYSRALDQAYAWLIQTGRLRSYSVVPSVVVQRKTVSSDILPGMGSEWRENLQDGVFGS</sequence>
<feature type="compositionally biased region" description="Polar residues" evidence="1">
    <location>
        <begin position="118"/>
        <end position="136"/>
    </location>
</feature>
<protein>
    <recommendedName>
        <fullName evidence="4">Glycosyltransferase family 25 protein</fullName>
    </recommendedName>
</protein>
<dbReference type="EMBL" id="KN819340">
    <property type="protein sequence ID" value="KIJ14855.1"/>
    <property type="molecule type" value="Genomic_DNA"/>
</dbReference>
<accession>A0A0C9TGK9</accession>
<dbReference type="HOGENOM" id="CLU_040950_0_0_1"/>
<evidence type="ECO:0000313" key="2">
    <source>
        <dbReference type="EMBL" id="KIJ14855.1"/>
    </source>
</evidence>
<dbReference type="Proteomes" id="UP000053647">
    <property type="component" value="Unassembled WGS sequence"/>
</dbReference>
<feature type="region of interest" description="Disordered" evidence="1">
    <location>
        <begin position="116"/>
        <end position="145"/>
    </location>
</feature>
<reference evidence="3" key="2">
    <citation type="submission" date="2015-01" db="EMBL/GenBank/DDBJ databases">
        <title>Evolutionary Origins and Diversification of the Mycorrhizal Mutualists.</title>
        <authorList>
            <consortium name="DOE Joint Genome Institute"/>
            <consortium name="Mycorrhizal Genomics Consortium"/>
            <person name="Kohler A."/>
            <person name="Kuo A."/>
            <person name="Nagy L.G."/>
            <person name="Floudas D."/>
            <person name="Copeland A."/>
            <person name="Barry K.W."/>
            <person name="Cichocki N."/>
            <person name="Veneault-Fourrey C."/>
            <person name="LaButti K."/>
            <person name="Lindquist E.A."/>
            <person name="Lipzen A."/>
            <person name="Lundell T."/>
            <person name="Morin E."/>
            <person name="Murat C."/>
            <person name="Riley R."/>
            <person name="Ohm R."/>
            <person name="Sun H."/>
            <person name="Tunlid A."/>
            <person name="Henrissat B."/>
            <person name="Grigoriev I.V."/>
            <person name="Hibbett D.S."/>
            <person name="Martin F."/>
        </authorList>
    </citation>
    <scope>NUCLEOTIDE SEQUENCE [LARGE SCALE GENOMIC DNA]</scope>
    <source>
        <strain evidence="3">ATCC 200175</strain>
    </source>
</reference>
<evidence type="ECO:0000256" key="1">
    <source>
        <dbReference type="SAM" id="MobiDB-lite"/>
    </source>
</evidence>
<reference evidence="2 3" key="1">
    <citation type="submission" date="2014-06" db="EMBL/GenBank/DDBJ databases">
        <authorList>
            <consortium name="DOE Joint Genome Institute"/>
            <person name="Kuo A."/>
            <person name="Kohler A."/>
            <person name="Nagy L.G."/>
            <person name="Floudas D."/>
            <person name="Copeland A."/>
            <person name="Barry K.W."/>
            <person name="Cichocki N."/>
            <person name="Veneault-Fourrey C."/>
            <person name="LaButti K."/>
            <person name="Lindquist E.A."/>
            <person name="Lipzen A."/>
            <person name="Lundell T."/>
            <person name="Morin E."/>
            <person name="Murat C."/>
            <person name="Sun H."/>
            <person name="Tunlid A."/>
            <person name="Henrissat B."/>
            <person name="Grigoriev I.V."/>
            <person name="Hibbett D.S."/>
            <person name="Martin F."/>
            <person name="Nordberg H.P."/>
            <person name="Cantor M.N."/>
            <person name="Hua S.X."/>
        </authorList>
    </citation>
    <scope>NUCLEOTIDE SEQUENCE [LARGE SCALE GENOMIC DNA]</scope>
    <source>
        <strain evidence="2 3">ATCC 200175</strain>
    </source>
</reference>